<feature type="domain" description="Glycosyltransferase 2-like" evidence="1">
    <location>
        <begin position="7"/>
        <end position="132"/>
    </location>
</feature>
<dbReference type="PANTHER" id="PTHR22916:SF3">
    <property type="entry name" value="UDP-GLCNAC:BETAGAL BETA-1,3-N-ACETYLGLUCOSAMINYLTRANSFERASE-LIKE PROTEIN 1"/>
    <property type="match status" value="1"/>
</dbReference>
<evidence type="ECO:0000313" key="2">
    <source>
        <dbReference type="EMBL" id="QHR93126.1"/>
    </source>
</evidence>
<name>A0A6B9XSV5_ENTCL</name>
<dbReference type="GO" id="GO:0016758">
    <property type="term" value="F:hexosyltransferase activity"/>
    <property type="evidence" value="ECO:0007669"/>
    <property type="project" value="UniProtKB-ARBA"/>
</dbReference>
<dbReference type="SUPFAM" id="SSF53448">
    <property type="entry name" value="Nucleotide-diphospho-sugar transferases"/>
    <property type="match status" value="1"/>
</dbReference>
<dbReference type="EMBL" id="MK595718">
    <property type="protein sequence ID" value="QHR93126.1"/>
    <property type="molecule type" value="Genomic_DNA"/>
</dbReference>
<dbReference type="Pfam" id="PF00535">
    <property type="entry name" value="Glycos_transf_2"/>
    <property type="match status" value="1"/>
</dbReference>
<dbReference type="Gene3D" id="3.90.550.10">
    <property type="entry name" value="Spore Coat Polysaccharide Biosynthesis Protein SpsA, Chain A"/>
    <property type="match status" value="1"/>
</dbReference>
<protein>
    <submittedName>
        <fullName evidence="2">Putative glycosyltransferase EpsE</fullName>
    </submittedName>
</protein>
<sequence length="309" mass="36616">MQDNIVTILLPVYNAERYIDECISSIRTQTYHSLEIIIINDGSTDNSEKIILKHVEQDSRIKYIKQENSGLISTLNIGLKLATGKYIARMDADDICLPVRIEVQVKHMEKTNADVCGGNYYEIDERGHFERERYVPIDDSVLFSALILRVPFAHPTVMFRSDFLIKNNITYSKSRKLYAEDLDLWYRLHRLGAKFHNVNEFLIKYRVLQGSLSRLNQKGIFYDSMRITSAFYFENNERIIEQLKKISRDKKFNVEEENIILAFVYRNILFKWDFSLLYLTEKIKLINKVKSLLRELKHYRYRLKFKGNN</sequence>
<proteinExistence type="predicted"/>
<accession>A0A6B9XSV5</accession>
<keyword evidence="2" id="KW-0808">Transferase</keyword>
<evidence type="ECO:0000259" key="1">
    <source>
        <dbReference type="Pfam" id="PF00535"/>
    </source>
</evidence>
<organism evidence="2">
    <name type="scientific">Enterobacter cloacae</name>
    <dbReference type="NCBI Taxonomy" id="550"/>
    <lineage>
        <taxon>Bacteria</taxon>
        <taxon>Pseudomonadati</taxon>
        <taxon>Pseudomonadota</taxon>
        <taxon>Gammaproteobacteria</taxon>
        <taxon>Enterobacterales</taxon>
        <taxon>Enterobacteriaceae</taxon>
        <taxon>Enterobacter</taxon>
        <taxon>Enterobacter cloacae complex</taxon>
    </lineage>
</organism>
<dbReference type="PANTHER" id="PTHR22916">
    <property type="entry name" value="GLYCOSYLTRANSFERASE"/>
    <property type="match status" value="1"/>
</dbReference>
<dbReference type="AlphaFoldDB" id="A0A6B9XSV5"/>
<dbReference type="InterPro" id="IPR001173">
    <property type="entry name" value="Glyco_trans_2-like"/>
</dbReference>
<reference evidence="2" key="1">
    <citation type="submission" date="2019-03" db="EMBL/GenBank/DDBJ databases">
        <title>Genetic characterization of the O-antigen and development of a molecular serotyping scheme for Enterobacter cloacae.</title>
        <authorList>
            <person name="Li Y."/>
            <person name="Huang J."/>
            <person name="Wang X."/>
            <person name="Xu C."/>
            <person name="Han T."/>
            <person name="Guo X."/>
        </authorList>
    </citation>
    <scope>NUCLEOTIDE SEQUENCE</scope>
    <source>
        <strain evidence="2">NCTC 11575</strain>
    </source>
</reference>
<dbReference type="InterPro" id="IPR029044">
    <property type="entry name" value="Nucleotide-diphossugar_trans"/>
</dbReference>